<name>A0A7G9SRY0_9GAMM</name>
<feature type="domain" description="EAL" evidence="3">
    <location>
        <begin position="314"/>
        <end position="567"/>
    </location>
</feature>
<dbReference type="PROSITE" id="PS50110">
    <property type="entry name" value="RESPONSE_REGULATORY"/>
    <property type="match status" value="1"/>
</dbReference>
<dbReference type="SMART" id="SM00267">
    <property type="entry name" value="GGDEF"/>
    <property type="match status" value="1"/>
</dbReference>
<dbReference type="RefSeq" id="WP_187553121.1">
    <property type="nucleotide sequence ID" value="NZ_BMZL01000001.1"/>
</dbReference>
<evidence type="ECO:0000259" key="2">
    <source>
        <dbReference type="PROSITE" id="PS50110"/>
    </source>
</evidence>
<feature type="modified residue" description="4-aspartylphosphate" evidence="1">
    <location>
        <position position="68"/>
    </location>
</feature>
<dbReference type="GO" id="GO:0071111">
    <property type="term" value="F:cyclic-guanylate-specific phosphodiesterase activity"/>
    <property type="evidence" value="ECO:0007669"/>
    <property type="project" value="InterPro"/>
</dbReference>
<dbReference type="SMART" id="SM00052">
    <property type="entry name" value="EAL"/>
    <property type="match status" value="1"/>
</dbReference>
<dbReference type="AlphaFoldDB" id="A0A7G9SRY0"/>
<dbReference type="SUPFAM" id="SSF55073">
    <property type="entry name" value="Nucleotide cyclase"/>
    <property type="match status" value="1"/>
</dbReference>
<evidence type="ECO:0000259" key="3">
    <source>
        <dbReference type="PROSITE" id="PS50883"/>
    </source>
</evidence>
<sequence>MTMSAEPATTDTDKTDPYRVVIVEDDRSQALFAEAILRGAGMLAEVVSAPERLMATMEQFAPDLVLMDLHMPGTSGTTLTVQIREHPRFEQIPVVFLTGDQDPERQLEVLELGADDFILKPVRPRHLIAAVQSRVRRSRAAQTRQVPSEPEHHPVTGLFTRPVLMQKLGASIPSTTGGALLVEMGNAIALRNRYGYAGFESLMNDAGRLLGTIAKGQSAARLSDNAFLVLAPGLQASQLDAYARTLRDGIGYHDFHVEQEPLRLRCAIGHAALSHGFADAGAVLAAAEDAVRNAREQVIGIAAYVPPPDLAPPTGGIADALRASLSGEAELIHLAFQPVVAVAGGEDAQFQVLVRMRDAQGVEQMARDFLPVAEASGLLPALDRWVMERSLVLLQKRRAESKPMRLFVSQSPRTLAQDAYSGWLVHALEQASVEGTSLVLDIRLDDALVHSMLLRQFCERMVPAGVQFCLSQYRHSADADMLLQQLPLGYLRLAADFARQPLPPELRDEMREVIDRAHRLGLQVIGQAVEDPQAAAALWMGGIDFIQGNLVQRAEQALDFDFQHATL</sequence>
<dbReference type="PROSITE" id="PS50887">
    <property type="entry name" value="GGDEF"/>
    <property type="match status" value="1"/>
</dbReference>
<dbReference type="GO" id="GO:0000160">
    <property type="term" value="P:phosphorelay signal transduction system"/>
    <property type="evidence" value="ECO:0007669"/>
    <property type="project" value="InterPro"/>
</dbReference>
<dbReference type="Proteomes" id="UP000515804">
    <property type="component" value="Chromosome"/>
</dbReference>
<dbReference type="InterPro" id="IPR011006">
    <property type="entry name" value="CheY-like_superfamily"/>
</dbReference>
<dbReference type="Pfam" id="PF00563">
    <property type="entry name" value="EAL"/>
    <property type="match status" value="1"/>
</dbReference>
<dbReference type="PANTHER" id="PTHR33121">
    <property type="entry name" value="CYCLIC DI-GMP PHOSPHODIESTERASE PDEF"/>
    <property type="match status" value="1"/>
</dbReference>
<dbReference type="InterPro" id="IPR035919">
    <property type="entry name" value="EAL_sf"/>
</dbReference>
<dbReference type="InterPro" id="IPR001789">
    <property type="entry name" value="Sig_transdc_resp-reg_receiver"/>
</dbReference>
<proteinExistence type="predicted"/>
<dbReference type="SMART" id="SM00448">
    <property type="entry name" value="REC"/>
    <property type="match status" value="1"/>
</dbReference>
<evidence type="ECO:0000259" key="4">
    <source>
        <dbReference type="PROSITE" id="PS50887"/>
    </source>
</evidence>
<feature type="domain" description="GGDEF" evidence="4">
    <location>
        <begin position="175"/>
        <end position="309"/>
    </location>
</feature>
<keyword evidence="1" id="KW-0597">Phosphoprotein</keyword>
<dbReference type="Gene3D" id="3.20.20.450">
    <property type="entry name" value="EAL domain"/>
    <property type="match status" value="1"/>
</dbReference>
<evidence type="ECO:0000313" key="6">
    <source>
        <dbReference type="Proteomes" id="UP000515804"/>
    </source>
</evidence>
<protein>
    <submittedName>
        <fullName evidence="5">EAL domain-containing protein</fullName>
    </submittedName>
</protein>
<dbReference type="InterPro" id="IPR029787">
    <property type="entry name" value="Nucleotide_cyclase"/>
</dbReference>
<dbReference type="Gene3D" id="3.30.70.270">
    <property type="match status" value="1"/>
</dbReference>
<feature type="domain" description="Response regulatory" evidence="2">
    <location>
        <begin position="19"/>
        <end position="135"/>
    </location>
</feature>
<evidence type="ECO:0000313" key="5">
    <source>
        <dbReference type="EMBL" id="QNN70605.1"/>
    </source>
</evidence>
<dbReference type="CDD" id="cd00156">
    <property type="entry name" value="REC"/>
    <property type="match status" value="1"/>
</dbReference>
<reference evidence="5 6" key="1">
    <citation type="submission" date="2020-08" db="EMBL/GenBank/DDBJ databases">
        <title>Genome sequence of Thermomonas carbonis KCTC 42013T.</title>
        <authorList>
            <person name="Hyun D.-W."/>
            <person name="Bae J.-W."/>
        </authorList>
    </citation>
    <scope>NUCLEOTIDE SEQUENCE [LARGE SCALE GENOMIC DNA]</scope>
    <source>
        <strain evidence="5 6">KCTC 42013</strain>
    </source>
</reference>
<accession>A0A7G9SRY0</accession>
<dbReference type="KEGG" id="tcn:H9L16_03010"/>
<dbReference type="PROSITE" id="PS50883">
    <property type="entry name" value="EAL"/>
    <property type="match status" value="1"/>
</dbReference>
<dbReference type="Gene3D" id="3.40.50.2300">
    <property type="match status" value="1"/>
</dbReference>
<dbReference type="PANTHER" id="PTHR33121:SF70">
    <property type="entry name" value="SIGNALING PROTEIN YKOW"/>
    <property type="match status" value="1"/>
</dbReference>
<gene>
    <name evidence="5" type="ORF">H9L16_03010</name>
</gene>
<dbReference type="InterPro" id="IPR043128">
    <property type="entry name" value="Rev_trsase/Diguanyl_cyclase"/>
</dbReference>
<dbReference type="SUPFAM" id="SSF141868">
    <property type="entry name" value="EAL domain-like"/>
    <property type="match status" value="1"/>
</dbReference>
<keyword evidence="6" id="KW-1185">Reference proteome</keyword>
<organism evidence="5 6">
    <name type="scientific">Thermomonas carbonis</name>
    <dbReference type="NCBI Taxonomy" id="1463158"/>
    <lineage>
        <taxon>Bacteria</taxon>
        <taxon>Pseudomonadati</taxon>
        <taxon>Pseudomonadota</taxon>
        <taxon>Gammaproteobacteria</taxon>
        <taxon>Lysobacterales</taxon>
        <taxon>Lysobacteraceae</taxon>
        <taxon>Thermomonas</taxon>
    </lineage>
</organism>
<dbReference type="InterPro" id="IPR050706">
    <property type="entry name" value="Cyclic-di-GMP_PDE-like"/>
</dbReference>
<dbReference type="SUPFAM" id="SSF52172">
    <property type="entry name" value="CheY-like"/>
    <property type="match status" value="1"/>
</dbReference>
<dbReference type="EMBL" id="CP060719">
    <property type="protein sequence ID" value="QNN70605.1"/>
    <property type="molecule type" value="Genomic_DNA"/>
</dbReference>
<dbReference type="InterPro" id="IPR000160">
    <property type="entry name" value="GGDEF_dom"/>
</dbReference>
<dbReference type="InterPro" id="IPR001633">
    <property type="entry name" value="EAL_dom"/>
</dbReference>
<evidence type="ECO:0000256" key="1">
    <source>
        <dbReference type="PROSITE-ProRule" id="PRU00169"/>
    </source>
</evidence>
<dbReference type="CDD" id="cd01948">
    <property type="entry name" value="EAL"/>
    <property type="match status" value="1"/>
</dbReference>
<dbReference type="Pfam" id="PF00072">
    <property type="entry name" value="Response_reg"/>
    <property type="match status" value="1"/>
</dbReference>